<dbReference type="GO" id="GO:0004519">
    <property type="term" value="F:endonuclease activity"/>
    <property type="evidence" value="ECO:0007669"/>
    <property type="project" value="UniProtKB-KW"/>
</dbReference>
<evidence type="ECO:0000256" key="1">
    <source>
        <dbReference type="ARBA" id="ARBA00004496"/>
    </source>
</evidence>
<evidence type="ECO:0000256" key="8">
    <source>
        <dbReference type="ARBA" id="ARBA00023043"/>
    </source>
</evidence>
<keyword evidence="7" id="KW-0378">Hydrolase</keyword>
<dbReference type="InterPro" id="IPR047139">
    <property type="entry name" value="ANKZ1/VMS1"/>
</dbReference>
<evidence type="ECO:0000256" key="9">
    <source>
        <dbReference type="ARBA" id="ARBA00023054"/>
    </source>
</evidence>
<dbReference type="InterPro" id="IPR041175">
    <property type="entry name" value="VLRF1/Vms1"/>
</dbReference>
<accession>A0A0C3KYS7</accession>
<evidence type="ECO:0000256" key="4">
    <source>
        <dbReference type="ARBA" id="ARBA00022722"/>
    </source>
</evidence>
<dbReference type="OrthoDB" id="429841at2759"/>
<dbReference type="PANTHER" id="PTHR16036:SF2">
    <property type="entry name" value="TRNA ENDONUCLEASE ANKZF1"/>
    <property type="match status" value="1"/>
</dbReference>
<reference evidence="13" key="2">
    <citation type="submission" date="2015-01" db="EMBL/GenBank/DDBJ databases">
        <title>Evolutionary Origins and Diversification of the Mycorrhizal Mutualists.</title>
        <authorList>
            <consortium name="DOE Joint Genome Institute"/>
            <consortium name="Mycorrhizal Genomics Consortium"/>
            <person name="Kohler A."/>
            <person name="Kuo A."/>
            <person name="Nagy L.G."/>
            <person name="Floudas D."/>
            <person name="Copeland A."/>
            <person name="Barry K.W."/>
            <person name="Cichocki N."/>
            <person name="Veneault-Fourrey C."/>
            <person name="LaButti K."/>
            <person name="Lindquist E.A."/>
            <person name="Lipzen A."/>
            <person name="Lundell T."/>
            <person name="Morin E."/>
            <person name="Murat C."/>
            <person name="Riley R."/>
            <person name="Ohm R."/>
            <person name="Sun H."/>
            <person name="Tunlid A."/>
            <person name="Henrissat B."/>
            <person name="Grigoriev I.V."/>
            <person name="Hibbett D.S."/>
            <person name="Martin F."/>
        </authorList>
    </citation>
    <scope>NUCLEOTIDE SEQUENCE [LARGE SCALE GENOMIC DNA]</scope>
    <source>
        <strain evidence="13">MUT 4182</strain>
    </source>
</reference>
<feature type="compositionally biased region" description="Low complexity" evidence="10">
    <location>
        <begin position="109"/>
        <end position="119"/>
    </location>
</feature>
<evidence type="ECO:0000256" key="6">
    <source>
        <dbReference type="ARBA" id="ARBA00022759"/>
    </source>
</evidence>
<reference evidence="12 13" key="1">
    <citation type="submission" date="2014-04" db="EMBL/GenBank/DDBJ databases">
        <authorList>
            <consortium name="DOE Joint Genome Institute"/>
            <person name="Kuo A."/>
            <person name="Girlanda M."/>
            <person name="Perotto S."/>
            <person name="Kohler A."/>
            <person name="Nagy L.G."/>
            <person name="Floudas D."/>
            <person name="Copeland A."/>
            <person name="Barry K.W."/>
            <person name="Cichocki N."/>
            <person name="Veneault-Fourrey C."/>
            <person name="LaButti K."/>
            <person name="Lindquist E.A."/>
            <person name="Lipzen A."/>
            <person name="Lundell T."/>
            <person name="Morin E."/>
            <person name="Murat C."/>
            <person name="Sun H."/>
            <person name="Tunlid A."/>
            <person name="Henrissat B."/>
            <person name="Grigoriev I.V."/>
            <person name="Hibbett D.S."/>
            <person name="Martin F."/>
            <person name="Nordberg H.P."/>
            <person name="Cantor M.N."/>
            <person name="Hua S.X."/>
        </authorList>
    </citation>
    <scope>NUCLEOTIDE SEQUENCE [LARGE SCALE GENOMIC DNA]</scope>
    <source>
        <strain evidence="12 13">MUT 4182</strain>
    </source>
</reference>
<dbReference type="GO" id="GO:0036503">
    <property type="term" value="P:ERAD pathway"/>
    <property type="evidence" value="ECO:0007669"/>
    <property type="project" value="TreeGrafter"/>
</dbReference>
<evidence type="ECO:0000256" key="7">
    <source>
        <dbReference type="ARBA" id="ARBA00022801"/>
    </source>
</evidence>
<evidence type="ECO:0000313" key="12">
    <source>
        <dbReference type="EMBL" id="KIO26528.1"/>
    </source>
</evidence>
<dbReference type="AlphaFoldDB" id="A0A0C3KYS7"/>
<keyword evidence="13" id="KW-1185">Reference proteome</keyword>
<keyword evidence="6" id="KW-0255">Endonuclease</keyword>
<comment type="similarity">
    <text evidence="2">Belongs to the ANKZF1/VMS1 family.</text>
</comment>
<gene>
    <name evidence="12" type="ORF">M407DRAFT_24247</name>
</gene>
<comment type="subcellular location">
    <subcellularLocation>
        <location evidence="1">Cytoplasm</location>
    </subcellularLocation>
</comment>
<dbReference type="GO" id="GO:0005737">
    <property type="term" value="C:cytoplasm"/>
    <property type="evidence" value="ECO:0007669"/>
    <property type="project" value="UniProtKB-SubCell"/>
</dbReference>
<keyword evidence="4" id="KW-0540">Nuclease</keyword>
<dbReference type="Proteomes" id="UP000054248">
    <property type="component" value="Unassembled WGS sequence"/>
</dbReference>
<keyword evidence="3" id="KW-0963">Cytoplasm</keyword>
<keyword evidence="8" id="KW-0040">ANK repeat</keyword>
<evidence type="ECO:0000259" key="11">
    <source>
        <dbReference type="Pfam" id="PF18826"/>
    </source>
</evidence>
<proteinExistence type="inferred from homology"/>
<sequence>MAPSQVIEPLHLFAIPSEVLDNLILRPSPLAQPQPSEPTSEEQPPVAPSVPGAASCNLCPGTALNDVQEQRAHFRSDWHRYNVKLRLQNPTATPVTETQFAGLVDGLDESISGSESSDSNGTDASEDKVATLLHRTRLKGKSRSVSPEGRNIPKSPILWFTAPNIPDTQFGIYSTLFSTNSSSDTYVQELRDMQDGGEEGRQWAVFMTAGGHFAGAVIRVSKSVAEKTAEATEAAAAASAAPKKKTKASKVPPKPAFFLEVIQHKTFHRYTSSCTTTHFTPIASDSLTITSSS</sequence>
<organism evidence="12 13">
    <name type="scientific">Tulasnella calospora MUT 4182</name>
    <dbReference type="NCBI Taxonomy" id="1051891"/>
    <lineage>
        <taxon>Eukaryota</taxon>
        <taxon>Fungi</taxon>
        <taxon>Dikarya</taxon>
        <taxon>Basidiomycota</taxon>
        <taxon>Agaricomycotina</taxon>
        <taxon>Agaricomycetes</taxon>
        <taxon>Cantharellales</taxon>
        <taxon>Tulasnellaceae</taxon>
        <taxon>Tulasnella</taxon>
    </lineage>
</organism>
<evidence type="ECO:0000313" key="13">
    <source>
        <dbReference type="Proteomes" id="UP000054248"/>
    </source>
</evidence>
<dbReference type="STRING" id="1051891.A0A0C3KYS7"/>
<dbReference type="PANTHER" id="PTHR16036">
    <property type="entry name" value="ANKYRIN REPEAT AND ZINC FINGER DOMAIN-CONTAINING PROTEIN 1"/>
    <property type="match status" value="1"/>
</dbReference>
<feature type="non-terminal residue" evidence="12">
    <location>
        <position position="293"/>
    </location>
</feature>
<feature type="compositionally biased region" description="Low complexity" evidence="10">
    <location>
        <begin position="37"/>
        <end position="52"/>
    </location>
</feature>
<feature type="region of interest" description="Disordered" evidence="10">
    <location>
        <begin position="108"/>
        <end position="128"/>
    </location>
</feature>
<dbReference type="GO" id="GO:0016787">
    <property type="term" value="F:hydrolase activity"/>
    <property type="evidence" value="ECO:0007669"/>
    <property type="project" value="UniProtKB-KW"/>
</dbReference>
<evidence type="ECO:0000256" key="5">
    <source>
        <dbReference type="ARBA" id="ARBA00022737"/>
    </source>
</evidence>
<evidence type="ECO:0000256" key="2">
    <source>
        <dbReference type="ARBA" id="ARBA00009262"/>
    </source>
</evidence>
<evidence type="ECO:0000256" key="3">
    <source>
        <dbReference type="ARBA" id="ARBA00022490"/>
    </source>
</evidence>
<evidence type="ECO:0000256" key="10">
    <source>
        <dbReference type="SAM" id="MobiDB-lite"/>
    </source>
</evidence>
<dbReference type="EMBL" id="KN823023">
    <property type="protein sequence ID" value="KIO26528.1"/>
    <property type="molecule type" value="Genomic_DNA"/>
</dbReference>
<keyword evidence="9" id="KW-0175">Coiled coil</keyword>
<feature type="region of interest" description="Disordered" evidence="10">
    <location>
        <begin position="27"/>
        <end position="52"/>
    </location>
</feature>
<dbReference type="Pfam" id="PF18826">
    <property type="entry name" value="bVLRF1"/>
    <property type="match status" value="1"/>
</dbReference>
<name>A0A0C3KYS7_9AGAM</name>
<feature type="domain" description="VLRF1" evidence="11">
    <location>
        <begin position="203"/>
        <end position="271"/>
    </location>
</feature>
<keyword evidence="5" id="KW-0677">Repeat</keyword>
<protein>
    <recommendedName>
        <fullName evidence="11">VLRF1 domain-containing protein</fullName>
    </recommendedName>
</protein>
<dbReference type="HOGENOM" id="CLU_954956_0_0_1"/>